<dbReference type="InterPro" id="IPR002591">
    <property type="entry name" value="Phosphodiest/P_Trfase"/>
</dbReference>
<dbReference type="Proteomes" id="UP000791080">
    <property type="component" value="Unassembled WGS sequence"/>
</dbReference>
<dbReference type="SUPFAM" id="SSF53649">
    <property type="entry name" value="Alkaline phosphatase-like"/>
    <property type="match status" value="1"/>
</dbReference>
<gene>
    <name evidence="1" type="ORF">G443_001264</name>
</gene>
<reference evidence="1 2" key="1">
    <citation type="submission" date="2013-07" db="EMBL/GenBank/DDBJ databases">
        <authorList>
            <consortium name="DOE Joint Genome Institute"/>
            <person name="Reeve W."/>
            <person name="Huntemann M."/>
            <person name="Han J."/>
            <person name="Chen A."/>
            <person name="Kyrpides N."/>
            <person name="Mavromatis K."/>
            <person name="Markowitz V."/>
            <person name="Palaniappan K."/>
            <person name="Ivanova N."/>
            <person name="Schaumberg A."/>
            <person name="Pati A."/>
            <person name="Liolios K."/>
            <person name="Nordberg H.P."/>
            <person name="Cantor M.N."/>
            <person name="Hua S.X."/>
            <person name="Woyke T."/>
        </authorList>
    </citation>
    <scope>NUCLEOTIDE SEQUENCE [LARGE SCALE GENOMIC DNA]</scope>
    <source>
        <strain evidence="1 2">DSM 43889</strain>
    </source>
</reference>
<dbReference type="Gene3D" id="3.40.720.10">
    <property type="entry name" value="Alkaline Phosphatase, subunit A"/>
    <property type="match status" value="1"/>
</dbReference>
<evidence type="ECO:0000313" key="1">
    <source>
        <dbReference type="EMBL" id="MCP2330994.1"/>
    </source>
</evidence>
<dbReference type="PANTHER" id="PTHR10151:SF120">
    <property type="entry name" value="BIS(5'-ADENOSYL)-TRIPHOSPHATASE"/>
    <property type="match status" value="1"/>
</dbReference>
<dbReference type="Pfam" id="PF01663">
    <property type="entry name" value="Phosphodiest"/>
    <property type="match status" value="1"/>
</dbReference>
<organism evidence="1 2">
    <name type="scientific">Actinoalloteichus caeruleus DSM 43889</name>
    <dbReference type="NCBI Taxonomy" id="1120930"/>
    <lineage>
        <taxon>Bacteria</taxon>
        <taxon>Bacillati</taxon>
        <taxon>Actinomycetota</taxon>
        <taxon>Actinomycetes</taxon>
        <taxon>Pseudonocardiales</taxon>
        <taxon>Pseudonocardiaceae</taxon>
        <taxon>Actinoalloteichus</taxon>
        <taxon>Actinoalloteichus cyanogriseus</taxon>
    </lineage>
</organism>
<accession>A0ABT1JFD1</accession>
<comment type="caution">
    <text evidence="1">The sequence shown here is derived from an EMBL/GenBank/DDBJ whole genome shotgun (WGS) entry which is preliminary data.</text>
</comment>
<reference evidence="1 2" key="2">
    <citation type="submission" date="2022-06" db="EMBL/GenBank/DDBJ databases">
        <title>Genomic Encyclopedia of Type Strains, Phase I: the one thousand microbial genomes (KMG-I) project.</title>
        <authorList>
            <person name="Kyrpides N."/>
        </authorList>
    </citation>
    <scope>NUCLEOTIDE SEQUENCE [LARGE SCALE GENOMIC DNA]</scope>
    <source>
        <strain evidence="1 2">DSM 43889</strain>
    </source>
</reference>
<name>A0ABT1JFD1_ACTCY</name>
<proteinExistence type="predicted"/>
<sequence length="385" mass="40636">MEPLVPGYRAGSLADVVPSLLAGLGLPGTSNVLGLPEATKICLLLVDGLGWELLRAHPTEAPFLTSLTTGRAPLAAGFPATTATSIATIGTGVPPGEHGIVGYSLAVGRDDLVLNALGWHRHGDGRPVDLRSQVVPEEFQPRRTVWERAEEAGVAVHMVAPRDQDGSGLTRAVLRGGRFHGTHALGDLTSGAVAALQAGDRVLCYAYHGDLDALGHLHGPGSDPWRHQLAHVDQLAAAVAGRLPADGMLVVTADHGMVSIGEDDRVDLDTEAPLREGVRMIGGEARVRHLHTEPGATADVLAAWRERLGDRAWIVRRDQAVEAGWFGPVVADHLRPRIGDLVVAARGTLGLTRSRAESRLSGFVGQHGSLTAEEQLVPLLAFLNP</sequence>
<evidence type="ECO:0000313" key="2">
    <source>
        <dbReference type="Proteomes" id="UP000791080"/>
    </source>
</evidence>
<keyword evidence="2" id="KW-1185">Reference proteome</keyword>
<dbReference type="PANTHER" id="PTHR10151">
    <property type="entry name" value="ECTONUCLEOTIDE PYROPHOSPHATASE/PHOSPHODIESTERASE"/>
    <property type="match status" value="1"/>
</dbReference>
<dbReference type="InterPro" id="IPR017850">
    <property type="entry name" value="Alkaline_phosphatase_core_sf"/>
</dbReference>
<dbReference type="RefSeq" id="WP_026420408.1">
    <property type="nucleotide sequence ID" value="NZ_AUBJ02000001.1"/>
</dbReference>
<dbReference type="EMBL" id="AUBJ02000001">
    <property type="protein sequence ID" value="MCP2330994.1"/>
    <property type="molecule type" value="Genomic_DNA"/>
</dbReference>
<protein>
    <submittedName>
        <fullName evidence="1">Pyrophosphatase or phosphodiesterase, AlkP superfamily</fullName>
    </submittedName>
</protein>